<dbReference type="AlphaFoldDB" id="A0A0E9WVK5"/>
<name>A0A0E9WVK5_ANGAN</name>
<sequence length="52" mass="6039">MGDLDHVFKILNQYTDVKTAHNCVAFVHAAETEALQEFKFQRKGSHFHPPQR</sequence>
<proteinExistence type="predicted"/>
<accession>A0A0E9WVK5</accession>
<reference evidence="1" key="1">
    <citation type="submission" date="2014-11" db="EMBL/GenBank/DDBJ databases">
        <authorList>
            <person name="Amaro Gonzalez C."/>
        </authorList>
    </citation>
    <scope>NUCLEOTIDE SEQUENCE</scope>
</reference>
<protein>
    <submittedName>
        <fullName evidence="1">Uncharacterized protein</fullName>
    </submittedName>
</protein>
<dbReference type="EMBL" id="GBXM01015039">
    <property type="protein sequence ID" value="JAH93538.1"/>
    <property type="molecule type" value="Transcribed_RNA"/>
</dbReference>
<reference evidence="1" key="2">
    <citation type="journal article" date="2015" name="Fish Shellfish Immunol.">
        <title>Early steps in the European eel (Anguilla anguilla)-Vibrio vulnificus interaction in the gills: Role of the RtxA13 toxin.</title>
        <authorList>
            <person name="Callol A."/>
            <person name="Pajuelo D."/>
            <person name="Ebbesson L."/>
            <person name="Teles M."/>
            <person name="MacKenzie S."/>
            <person name="Amaro C."/>
        </authorList>
    </citation>
    <scope>NUCLEOTIDE SEQUENCE</scope>
</reference>
<evidence type="ECO:0000313" key="1">
    <source>
        <dbReference type="EMBL" id="JAH93538.1"/>
    </source>
</evidence>
<organism evidence="1">
    <name type="scientific">Anguilla anguilla</name>
    <name type="common">European freshwater eel</name>
    <name type="synonym">Muraena anguilla</name>
    <dbReference type="NCBI Taxonomy" id="7936"/>
    <lineage>
        <taxon>Eukaryota</taxon>
        <taxon>Metazoa</taxon>
        <taxon>Chordata</taxon>
        <taxon>Craniata</taxon>
        <taxon>Vertebrata</taxon>
        <taxon>Euteleostomi</taxon>
        <taxon>Actinopterygii</taxon>
        <taxon>Neopterygii</taxon>
        <taxon>Teleostei</taxon>
        <taxon>Anguilliformes</taxon>
        <taxon>Anguillidae</taxon>
        <taxon>Anguilla</taxon>
    </lineage>
</organism>